<reference evidence="8 9" key="3">
    <citation type="journal article" date="2015" name="Genome Announc.">
        <title>Draft Genome Sequence of the Archiascomycetous Yeast Saitoella complicata.</title>
        <authorList>
            <person name="Yamauchi K."/>
            <person name="Kondo S."/>
            <person name="Hamamoto M."/>
            <person name="Takahashi Y."/>
            <person name="Ogura Y."/>
            <person name="Hayashi T."/>
            <person name="Nishida H."/>
        </authorList>
    </citation>
    <scope>NUCLEOTIDE SEQUENCE [LARGE SCALE GENOMIC DNA]</scope>
    <source>
        <strain evidence="8 9">NRRL Y-17804</strain>
    </source>
</reference>
<dbReference type="SMART" id="SM00882">
    <property type="entry name" value="CoA_trans"/>
    <property type="match status" value="2"/>
</dbReference>
<comment type="caution">
    <text evidence="8">The sequence shown here is derived from an EMBL/GenBank/DDBJ whole genome shotgun (WGS) entry which is preliminary data.</text>
</comment>
<dbReference type="InterPro" id="IPR004164">
    <property type="entry name" value="CoA_transf_AS"/>
</dbReference>
<keyword evidence="6" id="KW-0472">Membrane</keyword>
<keyword evidence="5" id="KW-0808">Transferase</keyword>
<dbReference type="EMBL" id="BACD03000074">
    <property type="protein sequence ID" value="GAO52575.1"/>
    <property type="molecule type" value="Genomic_DNA"/>
</dbReference>
<dbReference type="NCBIfam" id="TIGR02428">
    <property type="entry name" value="pcaJ_scoB_fam"/>
    <property type="match status" value="1"/>
</dbReference>
<dbReference type="InterPro" id="IPR024758">
    <property type="entry name" value="Inp1"/>
</dbReference>
<dbReference type="InterPro" id="IPR037171">
    <property type="entry name" value="NagB/RpiA_transferase-like"/>
</dbReference>
<comment type="similarity">
    <text evidence="3">Belongs to the INP1 family.</text>
</comment>
<accession>A0A0E9NT38</accession>
<dbReference type="PANTHER" id="PTHR13707">
    <property type="entry name" value="KETOACID-COENZYME A TRANSFERASE"/>
    <property type="match status" value="1"/>
</dbReference>
<organism evidence="8 9">
    <name type="scientific">Saitoella complicata (strain BCRC 22490 / CBS 7301 / JCM 7358 / NBRC 10748 / NRRL Y-17804)</name>
    <dbReference type="NCBI Taxonomy" id="698492"/>
    <lineage>
        <taxon>Eukaryota</taxon>
        <taxon>Fungi</taxon>
        <taxon>Dikarya</taxon>
        <taxon>Ascomycota</taxon>
        <taxon>Taphrinomycotina</taxon>
        <taxon>Taphrinomycotina incertae sedis</taxon>
        <taxon>Saitoella</taxon>
    </lineage>
</organism>
<dbReference type="NCBIfam" id="TIGR02429">
    <property type="entry name" value="pcaI_scoA_fam"/>
    <property type="match status" value="1"/>
</dbReference>
<evidence type="ECO:0000313" key="8">
    <source>
        <dbReference type="EMBL" id="GAO52575.1"/>
    </source>
</evidence>
<evidence type="ECO:0000256" key="3">
    <source>
        <dbReference type="ARBA" id="ARBA00010707"/>
    </source>
</evidence>
<dbReference type="Gene3D" id="3.40.1080.10">
    <property type="entry name" value="Glutaconate Coenzyme A-transferase"/>
    <property type="match status" value="2"/>
</dbReference>
<evidence type="ECO:0000256" key="2">
    <source>
        <dbReference type="ARBA" id="ARBA00004421"/>
    </source>
</evidence>
<dbReference type="GO" id="GO:0005780">
    <property type="term" value="C:extrinsic component of intraperoxisomal membrane"/>
    <property type="evidence" value="ECO:0007669"/>
    <property type="project" value="InterPro"/>
</dbReference>
<evidence type="ECO:0000256" key="6">
    <source>
        <dbReference type="ARBA" id="ARBA00023136"/>
    </source>
</evidence>
<dbReference type="PANTHER" id="PTHR13707:SF23">
    <property type="entry name" value="SUCCINYL-COA:3-KETOACID-COENZYME A TRANSFERASE"/>
    <property type="match status" value="1"/>
</dbReference>
<protein>
    <recommendedName>
        <fullName evidence="4">Inheritance of peroxisomes protein 1</fullName>
    </recommendedName>
</protein>
<dbReference type="InterPro" id="IPR004165">
    <property type="entry name" value="CoA_trans_fam_I"/>
</dbReference>
<dbReference type="AlphaFoldDB" id="A0A0E9NT38"/>
<dbReference type="Pfam" id="PF01144">
    <property type="entry name" value="CoA_trans"/>
    <property type="match status" value="2"/>
</dbReference>
<feature type="region of interest" description="Disordered" evidence="7">
    <location>
        <begin position="724"/>
        <end position="758"/>
    </location>
</feature>
<dbReference type="SUPFAM" id="SSF100950">
    <property type="entry name" value="NagB/RpiA/CoA transferase-like"/>
    <property type="match status" value="2"/>
</dbReference>
<comment type="function">
    <text evidence="1">Required for peroxisome inheritance.</text>
</comment>
<evidence type="ECO:0000313" key="9">
    <source>
        <dbReference type="Proteomes" id="UP000033140"/>
    </source>
</evidence>
<reference evidence="8 9" key="2">
    <citation type="journal article" date="2014" name="J. Gen. Appl. Microbiol.">
        <title>The early diverging ascomycetous budding yeast Saitoella complicata has three histone deacetylases belonging to the Clr6, Hos2, and Rpd3 lineages.</title>
        <authorList>
            <person name="Nishida H."/>
            <person name="Matsumoto T."/>
            <person name="Kondo S."/>
            <person name="Hamamoto M."/>
            <person name="Yoshikawa H."/>
        </authorList>
    </citation>
    <scope>NUCLEOTIDE SEQUENCE [LARGE SCALE GENOMIC DNA]</scope>
    <source>
        <strain evidence="8 9">NRRL Y-17804</strain>
    </source>
</reference>
<dbReference type="STRING" id="698492.A0A0E9NT38"/>
<reference evidence="8 9" key="1">
    <citation type="journal article" date="2011" name="J. Gen. Appl. Microbiol.">
        <title>Draft genome sequencing of the enigmatic yeast Saitoella complicata.</title>
        <authorList>
            <person name="Nishida H."/>
            <person name="Hamamoto M."/>
            <person name="Sugiyama J."/>
        </authorList>
    </citation>
    <scope>NUCLEOTIDE SEQUENCE [LARGE SCALE GENOMIC DNA]</scope>
    <source>
        <strain evidence="8 9">NRRL Y-17804</strain>
    </source>
</reference>
<gene>
    <name evidence="8" type="ORF">G7K_6648-t1</name>
</gene>
<sequence length="1173" mass="127180">MVAILRTAKAVLAGPAQKTLLFARAFSSSRTAFNVDKVYPSAFEAIKDIKSDSTLLCGGFGLCGVPNTLINAVRDTPSIKGLTAVSNNAGVDGGGLGQLLETGQVKKMIASYVGENKTFERKYLSGEIDLELTPQGTLAERLRAGGAGIPAFYTPAAYGTWIQTGELPVRYNPDGTVALKSTPREVREFDGRGFLLEEAIRGDVAFVRAYKADKLGNAQFRLAAHNFNGSMGRNAKMTIVEAEHIVEPGEIDPEKVHLPGIYVSRVIQASSEPKGIEKLTLARDPSEDISKVGGKREKIVARAAKEFKNGMYANLGIGLPTLIPGLLPADVSVTLQSENGILGLGPYPVKGKEDADLINAGKETVTLNPGASLFGSEESFGMIRAGKVDLTVLGAMQVSQYGDLANWAAPNRIKGMGGAMDLVANPKATKVVVVMEHCDKKGRSKIMKDVNYPITGVRCVSTIITDLAVFDIDFDNGLVLKEYAEGVTIDEIKEKTDAPFRVADDVKQMDLASGLPEQIASDIASVGAGFMRLSPGFNMSRPVLRAKASISTIGSLPDQENAPPKVTLLYSHTSCRIVNFTSKVTTLRAEGPPPSSEDERTVATGELKVYKTNGMHNVTFLTCGSVTHPIMPRLRCWRVGRWKFVLPTPAAKYWRVELTDNDIDAANRLEQVLSGILAYEREQAPFRRSVVIVDESSQRVVGTIGKNVVRSGVVRLPSYKEMRVKTEESGRPGTGSGEAPQPWPVHEGTMPGSPVKRTPVDGYDKALWWVAKEDDFEQQNLTGSISPTKLKTLGTKSDKDAGAEQSEGLVHADESSFMSNTTAIKEQVDPSSQDSVGVLNSETDDHEHHAEPIIMPPTPADFLPSSDNSYFPDDPFTAQFDGTHTPMTDMTDDHDIHSASGATVLHVEVKQVSSSPKLRVRDGSRSIVVPDNDPVEEGLGVPLAHSTPKKSVRNTLMLDDVYVPGKTIGRSTYGSRAERSSGRMRADQIFVPQGEEEAEKVEMTYPAWLEIGIPTEEDSILEEDDWYDDDPSYLTSFPKPAPASPTSSSLFSLTRSVLYTSSSWLASTLLSSARKITNAVTVAENIEQANFQPPLFRGSGYGYNEFKERLRAEEDYVDLDLDYYEQLQRICVSALRAVEIIGGGAFEAGVLMAEGVLGFDQDDATLTDDDEKV</sequence>
<dbReference type="GO" id="GO:0045033">
    <property type="term" value="P:peroxisome inheritance"/>
    <property type="evidence" value="ECO:0007669"/>
    <property type="project" value="InterPro"/>
</dbReference>
<name>A0A0E9NT38_SAICN</name>
<dbReference type="InterPro" id="IPR012792">
    <property type="entry name" value="3-oxoacid_CoA-transf_A"/>
</dbReference>
<evidence type="ECO:0000256" key="7">
    <source>
        <dbReference type="SAM" id="MobiDB-lite"/>
    </source>
</evidence>
<dbReference type="GO" id="GO:0008260">
    <property type="term" value="F:succinyl-CoA:3-oxo-acid CoA-transferase activity"/>
    <property type="evidence" value="ECO:0007669"/>
    <property type="project" value="TreeGrafter"/>
</dbReference>
<evidence type="ECO:0000256" key="5">
    <source>
        <dbReference type="ARBA" id="ARBA00022679"/>
    </source>
</evidence>
<proteinExistence type="inferred from homology"/>
<comment type="subcellular location">
    <subcellularLocation>
        <location evidence="2">Peroxisome membrane</location>
        <topology evidence="2">Peripheral membrane protein</topology>
    </subcellularLocation>
</comment>
<dbReference type="FunFam" id="3.40.1080.10:FF:000002">
    <property type="entry name" value="Succinyl-CoA:3-ketoacid-coenzyme A transferase, mitochondrial"/>
    <property type="match status" value="1"/>
</dbReference>
<keyword evidence="9" id="KW-1185">Reference proteome</keyword>
<evidence type="ECO:0000256" key="1">
    <source>
        <dbReference type="ARBA" id="ARBA00003594"/>
    </source>
</evidence>
<dbReference type="Proteomes" id="UP000033140">
    <property type="component" value="Unassembled WGS sequence"/>
</dbReference>
<dbReference type="InterPro" id="IPR012791">
    <property type="entry name" value="3-oxoacid_CoA-transf_B"/>
</dbReference>
<dbReference type="Pfam" id="PF12634">
    <property type="entry name" value="Inp1"/>
    <property type="match status" value="1"/>
</dbReference>
<evidence type="ECO:0000256" key="4">
    <source>
        <dbReference type="ARBA" id="ARBA00021397"/>
    </source>
</evidence>
<dbReference type="PROSITE" id="PS01274">
    <property type="entry name" value="COA_TRANSF_2"/>
    <property type="match status" value="1"/>
</dbReference>